<reference evidence="1 2" key="1">
    <citation type="submission" date="2024-01" db="EMBL/GenBank/DDBJ databases">
        <title>novel species in genus Adlercreutzia.</title>
        <authorList>
            <person name="Liu X."/>
        </authorList>
    </citation>
    <scope>NUCLEOTIDE SEQUENCE [LARGE SCALE GENOMIC DNA]</scope>
    <source>
        <strain evidence="1 2">R7</strain>
    </source>
</reference>
<evidence type="ECO:0000313" key="1">
    <source>
        <dbReference type="EMBL" id="MEC4176722.1"/>
    </source>
</evidence>
<dbReference type="InterPro" id="IPR020945">
    <property type="entry name" value="DMSO/NO3_reduct_chaperone"/>
</dbReference>
<dbReference type="EMBL" id="JAYMFF010000020">
    <property type="protein sequence ID" value="MEC4176722.1"/>
    <property type="molecule type" value="Genomic_DNA"/>
</dbReference>
<dbReference type="InterPro" id="IPR036411">
    <property type="entry name" value="TorD-like_sf"/>
</dbReference>
<accession>A0ABU6IJY7</accession>
<protein>
    <submittedName>
        <fullName evidence="1">Molecular chaperone TorD family protein</fullName>
    </submittedName>
</protein>
<sequence length="241" mass="26919">MVNREAAIRRYIGLADCCELLSETFKYPTERLISSLLDGSYLEDCIHSVEDAGAEPSQLDSAIENIQALSSSSPNSLLDSARKGYSLLYLAPGSKVPVFPYESPFRFVADQREGVPSLFRSQITLDVERQMAEAGVLPCDRNKEPSDSIWREFSFLSFLMGSAATALCAEDVASAGQWIERARAFWFSHARRWFPDFMIRTAECARSEVFLPWAECYECFADAGSKIVSLLQGELEETGSF</sequence>
<dbReference type="Pfam" id="PF02613">
    <property type="entry name" value="Nitrate_red_del"/>
    <property type="match status" value="1"/>
</dbReference>
<keyword evidence="2" id="KW-1185">Reference proteome</keyword>
<comment type="caution">
    <text evidence="1">The sequence shown here is derived from an EMBL/GenBank/DDBJ whole genome shotgun (WGS) entry which is preliminary data.</text>
</comment>
<proteinExistence type="predicted"/>
<dbReference type="Gene3D" id="1.10.3480.10">
    <property type="entry name" value="TorD-like"/>
    <property type="match status" value="1"/>
</dbReference>
<evidence type="ECO:0000313" key="2">
    <source>
        <dbReference type="Proteomes" id="UP001349994"/>
    </source>
</evidence>
<name>A0ABU6IJY7_9ACTN</name>
<dbReference type="RefSeq" id="WP_338211202.1">
    <property type="nucleotide sequence ID" value="NZ_JAYMFF010000020.1"/>
</dbReference>
<gene>
    <name evidence="1" type="ORF">VIN30_09715</name>
</gene>
<dbReference type="SUPFAM" id="SSF89155">
    <property type="entry name" value="TorD-like"/>
    <property type="match status" value="1"/>
</dbReference>
<dbReference type="Proteomes" id="UP001349994">
    <property type="component" value="Unassembled WGS sequence"/>
</dbReference>
<organism evidence="1 2">
    <name type="scientific">Adlercreutzia wanghongyangiae</name>
    <dbReference type="NCBI Taxonomy" id="3111451"/>
    <lineage>
        <taxon>Bacteria</taxon>
        <taxon>Bacillati</taxon>
        <taxon>Actinomycetota</taxon>
        <taxon>Coriobacteriia</taxon>
        <taxon>Eggerthellales</taxon>
        <taxon>Eggerthellaceae</taxon>
        <taxon>Adlercreutzia</taxon>
    </lineage>
</organism>